<dbReference type="NCBIfam" id="NF005682">
    <property type="entry name" value="PRK07480.1"/>
    <property type="match status" value="1"/>
</dbReference>
<proteinExistence type="inferred from homology"/>
<evidence type="ECO:0000313" key="7">
    <source>
        <dbReference type="Proteomes" id="UP001203284"/>
    </source>
</evidence>
<dbReference type="InterPro" id="IPR015424">
    <property type="entry name" value="PyrdxlP-dep_Trfase"/>
</dbReference>
<dbReference type="SUPFAM" id="SSF53383">
    <property type="entry name" value="PLP-dependent transferases"/>
    <property type="match status" value="1"/>
</dbReference>
<dbReference type="RefSeq" id="WP_247030519.1">
    <property type="nucleotide sequence ID" value="NZ_JALKCH010000013.1"/>
</dbReference>
<evidence type="ECO:0000256" key="1">
    <source>
        <dbReference type="ARBA" id="ARBA00001933"/>
    </source>
</evidence>
<dbReference type="CDD" id="cd00610">
    <property type="entry name" value="OAT_like"/>
    <property type="match status" value="1"/>
</dbReference>
<keyword evidence="4 5" id="KW-0663">Pyridoxal phosphate</keyword>
<dbReference type="InterPro" id="IPR015421">
    <property type="entry name" value="PyrdxlP-dep_Trfase_major"/>
</dbReference>
<dbReference type="Pfam" id="PF00202">
    <property type="entry name" value="Aminotran_3"/>
    <property type="match status" value="1"/>
</dbReference>
<dbReference type="InterPro" id="IPR015422">
    <property type="entry name" value="PyrdxlP-dep_Trfase_small"/>
</dbReference>
<dbReference type="GO" id="GO:0008483">
    <property type="term" value="F:transaminase activity"/>
    <property type="evidence" value="ECO:0007669"/>
    <property type="project" value="UniProtKB-KW"/>
</dbReference>
<dbReference type="PANTHER" id="PTHR42684:SF3">
    <property type="entry name" value="ADENOSYLMETHIONINE-8-AMINO-7-OXONONANOATE AMINOTRANSFERASE"/>
    <property type="match status" value="1"/>
</dbReference>
<dbReference type="Gene3D" id="3.40.640.10">
    <property type="entry name" value="Type I PLP-dependent aspartate aminotransferase-like (Major domain)"/>
    <property type="match status" value="1"/>
</dbReference>
<dbReference type="InterPro" id="IPR049704">
    <property type="entry name" value="Aminotrans_3_PPA_site"/>
</dbReference>
<dbReference type="PANTHER" id="PTHR42684">
    <property type="entry name" value="ADENOSYLMETHIONINE-8-AMINO-7-OXONONANOATE AMINOTRANSFERASE"/>
    <property type="match status" value="1"/>
</dbReference>
<comment type="caution">
    <text evidence="6">The sequence shown here is derived from an EMBL/GenBank/DDBJ whole genome shotgun (WGS) entry which is preliminary data.</text>
</comment>
<dbReference type="Gene3D" id="3.90.1150.10">
    <property type="entry name" value="Aspartate Aminotransferase, domain 1"/>
    <property type="match status" value="1"/>
</dbReference>
<reference evidence="6 7" key="1">
    <citation type="submission" date="2022-04" db="EMBL/GenBank/DDBJ databases">
        <authorList>
            <person name="Grouzdev D.S."/>
            <person name="Pantiukh K.S."/>
            <person name="Krutkina M.S."/>
        </authorList>
    </citation>
    <scope>NUCLEOTIDE SEQUENCE [LARGE SCALE GENOMIC DNA]</scope>
    <source>
        <strain evidence="6 7">6x-1</strain>
    </source>
</reference>
<dbReference type="PIRSF" id="PIRSF000521">
    <property type="entry name" value="Transaminase_4ab_Lys_Orn"/>
    <property type="match status" value="1"/>
</dbReference>
<evidence type="ECO:0000256" key="5">
    <source>
        <dbReference type="RuleBase" id="RU003560"/>
    </source>
</evidence>
<comment type="similarity">
    <text evidence="5">Belongs to the class-III pyridoxal-phosphate-dependent aminotransferase family.</text>
</comment>
<comment type="cofactor">
    <cofactor evidence="1">
        <name>pyridoxal 5'-phosphate</name>
        <dbReference type="ChEBI" id="CHEBI:597326"/>
    </cofactor>
</comment>
<sequence>MLTNSLQSLDVAHHIHPITNLRRLERQGPIVIDRGQGIYVYDDEGREYIEAMAGLWSVGLGFGEQRLVDAATKQLEKLPYYHVFSQKAHAPSALLAAKLTELAPAGLEHVFFTNSGAEANDSVVKFVWYYNNAIGRPEKKKFLARDGGYHGITVAAGSLTGLQTNQKGFDLPLPFVRHLSRPHFYRAGLPGETEEAFTERLLKELEDTILAEGPETVAAFIGEPVMGAGGVLVPPKGYWAGVQEICRKYDVLVVADEVINGFGRLGTMFGCETLGIEPDILVCSKQITSSYQPLAAVLMKDFIYQAMADASEKLGVFGHGYTTGAHPVSTAVALENLAIIEERDLVARSKELGAYMHAGLAKFADHPHVGEIRGIGLIAAVELVADKATKAKFEPFGKVGLRFFDHAHEHGLIVRGIGDSIAFCPPMIITEAEIDEMLRRFKATLDDITAWIAAGMPDA</sequence>
<evidence type="ECO:0000256" key="3">
    <source>
        <dbReference type="ARBA" id="ARBA00022679"/>
    </source>
</evidence>
<organism evidence="6 7">
    <name type="scientific">Ancylobacter crimeensis</name>
    <dbReference type="NCBI Taxonomy" id="2579147"/>
    <lineage>
        <taxon>Bacteria</taxon>
        <taxon>Pseudomonadati</taxon>
        <taxon>Pseudomonadota</taxon>
        <taxon>Alphaproteobacteria</taxon>
        <taxon>Hyphomicrobiales</taxon>
        <taxon>Xanthobacteraceae</taxon>
        <taxon>Ancylobacter</taxon>
    </lineage>
</organism>
<gene>
    <name evidence="6" type="ORF">MWN34_17090</name>
</gene>
<accession>A0ABT0DF68</accession>
<name>A0ABT0DF68_9HYPH</name>
<dbReference type="PROSITE" id="PS00600">
    <property type="entry name" value="AA_TRANSFER_CLASS_3"/>
    <property type="match status" value="1"/>
</dbReference>
<dbReference type="Proteomes" id="UP001203284">
    <property type="component" value="Unassembled WGS sequence"/>
</dbReference>
<keyword evidence="2 6" id="KW-0032">Aminotransferase</keyword>
<dbReference type="EMBL" id="JALKCH010000013">
    <property type="protein sequence ID" value="MCK0198616.1"/>
    <property type="molecule type" value="Genomic_DNA"/>
</dbReference>
<evidence type="ECO:0000313" key="6">
    <source>
        <dbReference type="EMBL" id="MCK0198616.1"/>
    </source>
</evidence>
<keyword evidence="7" id="KW-1185">Reference proteome</keyword>
<evidence type="ECO:0000256" key="4">
    <source>
        <dbReference type="ARBA" id="ARBA00022898"/>
    </source>
</evidence>
<keyword evidence="3" id="KW-0808">Transferase</keyword>
<dbReference type="NCBIfam" id="NF004767">
    <property type="entry name" value="PRK06105.1"/>
    <property type="match status" value="1"/>
</dbReference>
<dbReference type="InterPro" id="IPR005814">
    <property type="entry name" value="Aminotrans_3"/>
</dbReference>
<protein>
    <submittedName>
        <fullName evidence="6">Aspartate aminotransferase family protein</fullName>
    </submittedName>
</protein>
<evidence type="ECO:0000256" key="2">
    <source>
        <dbReference type="ARBA" id="ARBA00022576"/>
    </source>
</evidence>